<feature type="signal peptide" evidence="1">
    <location>
        <begin position="1"/>
        <end position="23"/>
    </location>
</feature>
<dbReference type="PANTHER" id="PTHR12697:SF5">
    <property type="entry name" value="DEOXYHYPUSINE HYDROXYLASE"/>
    <property type="match status" value="1"/>
</dbReference>
<dbReference type="RefSeq" id="WP_419190254.1">
    <property type="nucleotide sequence ID" value="NZ_CP036434.1"/>
</dbReference>
<gene>
    <name evidence="2" type="ORF">Poly30_33040</name>
</gene>
<sequence precursor="true">MSRSRFLGLLTLPVLTAASSFGAASFAPLPQDVSGDFTSAIEMWSQGRKQESLDAMRRLLASDPSPEDVYEAYLAADADIVTSFMAEGDEFTQVAQRFFERASLGRKAIENDEDRIKEGVSEYMNSDDASAAMRVMANLRSAHGEYAAPRFINLLADDDNPDRVRKAMMGLVGLGRRAVMPLLATLDSDNATQRMNAAVTLGSIGDPRAGAMLLGLAQSDSEAIVRTAAGDAAARCGASGDPVAQLVALGNDYHHRHASVLRDYDYSDVIWAWGDRQLESMPVPRSTYNNEIAKNCYYSALALDGGSLDAQAGIARESVDIQAKLAALESAGQDVSDLVEKAQAGMLAVLSAGPGALDRALGWSVESGDSATGSRIAQQLGELASAPLPSLTAALSGGGASMSGEAAVALAHIAVRTQSGTSAAVVDALGTAAGRRVVKIALVIDGDAQRADSLISALDQQDVLGQHAGSGVQGLVMLGQLAGVDAILVGDSLSDITTDAVIAQIRQNPAYENTPTYLLTSSEDVSDAYGDRIQGAFAGADGIDALSEVFEAKLDDSRARADALSARAAGALAALAQSGRTDVRGAMSGLMAAIDGRRDEVAGPALAALGTIADASAANGILAVLSGDGSDAARMAAADAIGAIGSRVSLGADVQAALADVLGSDASLDLKSAAARALGRMQIADGERASVMQSLRVRVGQ</sequence>
<accession>A0A518EUN1</accession>
<dbReference type="Proteomes" id="UP000320390">
    <property type="component" value="Chromosome"/>
</dbReference>
<dbReference type="PANTHER" id="PTHR12697">
    <property type="entry name" value="PBS LYASE HEAT-LIKE PROTEIN"/>
    <property type="match status" value="1"/>
</dbReference>
<dbReference type="SMART" id="SM00567">
    <property type="entry name" value="EZ_HEAT"/>
    <property type="match status" value="4"/>
</dbReference>
<keyword evidence="3" id="KW-1185">Reference proteome</keyword>
<dbReference type="Gene3D" id="1.25.10.10">
    <property type="entry name" value="Leucine-rich Repeat Variant"/>
    <property type="match status" value="2"/>
</dbReference>
<dbReference type="GO" id="GO:0016491">
    <property type="term" value="F:oxidoreductase activity"/>
    <property type="evidence" value="ECO:0007669"/>
    <property type="project" value="TreeGrafter"/>
</dbReference>
<dbReference type="EMBL" id="CP036434">
    <property type="protein sequence ID" value="QDV07771.1"/>
    <property type="molecule type" value="Genomic_DNA"/>
</dbReference>
<dbReference type="SUPFAM" id="SSF52172">
    <property type="entry name" value="CheY-like"/>
    <property type="match status" value="1"/>
</dbReference>
<organism evidence="2 3">
    <name type="scientific">Saltatorellus ferox</name>
    <dbReference type="NCBI Taxonomy" id="2528018"/>
    <lineage>
        <taxon>Bacteria</taxon>
        <taxon>Pseudomonadati</taxon>
        <taxon>Planctomycetota</taxon>
        <taxon>Planctomycetia</taxon>
        <taxon>Planctomycetia incertae sedis</taxon>
        <taxon>Saltatorellus</taxon>
    </lineage>
</organism>
<name>A0A518EUN1_9BACT</name>
<proteinExistence type="predicted"/>
<dbReference type="SUPFAM" id="SSF48371">
    <property type="entry name" value="ARM repeat"/>
    <property type="match status" value="1"/>
</dbReference>
<evidence type="ECO:0000313" key="2">
    <source>
        <dbReference type="EMBL" id="QDV07771.1"/>
    </source>
</evidence>
<dbReference type="InterPro" id="IPR011989">
    <property type="entry name" value="ARM-like"/>
</dbReference>
<evidence type="ECO:0000256" key="1">
    <source>
        <dbReference type="SAM" id="SignalP"/>
    </source>
</evidence>
<reference evidence="2 3" key="1">
    <citation type="submission" date="2019-02" db="EMBL/GenBank/DDBJ databases">
        <title>Deep-cultivation of Planctomycetes and their phenomic and genomic characterization uncovers novel biology.</title>
        <authorList>
            <person name="Wiegand S."/>
            <person name="Jogler M."/>
            <person name="Boedeker C."/>
            <person name="Pinto D."/>
            <person name="Vollmers J."/>
            <person name="Rivas-Marin E."/>
            <person name="Kohn T."/>
            <person name="Peeters S.H."/>
            <person name="Heuer A."/>
            <person name="Rast P."/>
            <person name="Oberbeckmann S."/>
            <person name="Bunk B."/>
            <person name="Jeske O."/>
            <person name="Meyerdierks A."/>
            <person name="Storesund J.E."/>
            <person name="Kallscheuer N."/>
            <person name="Luecker S."/>
            <person name="Lage O.M."/>
            <person name="Pohl T."/>
            <person name="Merkel B.J."/>
            <person name="Hornburger P."/>
            <person name="Mueller R.-W."/>
            <person name="Bruemmer F."/>
            <person name="Labrenz M."/>
            <person name="Spormann A.M."/>
            <person name="Op den Camp H."/>
            <person name="Overmann J."/>
            <person name="Amann R."/>
            <person name="Jetten M.S.M."/>
            <person name="Mascher T."/>
            <person name="Medema M.H."/>
            <person name="Devos D.P."/>
            <person name="Kaster A.-K."/>
            <person name="Ovreas L."/>
            <person name="Rohde M."/>
            <person name="Galperin M.Y."/>
            <person name="Jogler C."/>
        </authorList>
    </citation>
    <scope>NUCLEOTIDE SEQUENCE [LARGE SCALE GENOMIC DNA]</scope>
    <source>
        <strain evidence="2 3">Poly30</strain>
    </source>
</reference>
<dbReference type="Pfam" id="PF13646">
    <property type="entry name" value="HEAT_2"/>
    <property type="match status" value="1"/>
</dbReference>
<dbReference type="InterPro" id="IPR016024">
    <property type="entry name" value="ARM-type_fold"/>
</dbReference>
<evidence type="ECO:0008006" key="4">
    <source>
        <dbReference type="Google" id="ProtNLM"/>
    </source>
</evidence>
<keyword evidence="1" id="KW-0732">Signal</keyword>
<protein>
    <recommendedName>
        <fullName evidence="4">HEAT repeat protein</fullName>
    </recommendedName>
</protein>
<dbReference type="InterPro" id="IPR011006">
    <property type="entry name" value="CheY-like_superfamily"/>
</dbReference>
<dbReference type="InterPro" id="IPR004155">
    <property type="entry name" value="PBS_lyase_HEAT"/>
</dbReference>
<dbReference type="AlphaFoldDB" id="A0A518EUN1"/>
<feature type="chain" id="PRO_5022178824" description="HEAT repeat protein" evidence="1">
    <location>
        <begin position="24"/>
        <end position="701"/>
    </location>
</feature>
<evidence type="ECO:0000313" key="3">
    <source>
        <dbReference type="Proteomes" id="UP000320390"/>
    </source>
</evidence>